<dbReference type="AlphaFoldDB" id="A0A158M0E8"/>
<evidence type="ECO:0000313" key="1">
    <source>
        <dbReference type="EMBL" id="KAK87349.1"/>
    </source>
</evidence>
<accession>A0A158M0E8</accession>
<organism evidence="1 2">
    <name type="scientific">Bordetella holmesii CDC-H585-BH</name>
    <dbReference type="NCBI Taxonomy" id="1331206"/>
    <lineage>
        <taxon>Bacteria</taxon>
        <taxon>Pseudomonadati</taxon>
        <taxon>Pseudomonadota</taxon>
        <taxon>Betaproteobacteria</taxon>
        <taxon>Burkholderiales</taxon>
        <taxon>Alcaligenaceae</taxon>
        <taxon>Bordetella</taxon>
    </lineage>
</organism>
<dbReference type="PATRIC" id="fig|1331206.3.peg.3209"/>
<dbReference type="PANTHER" id="PTHR42194:SF1">
    <property type="entry name" value="UPF0276 PROTEIN HI_1600"/>
    <property type="match status" value="1"/>
</dbReference>
<dbReference type="STRING" id="35814.BBB42_17385"/>
<comment type="caution">
    <text evidence="1">The sequence shown here is derived from an EMBL/GenBank/DDBJ whole genome shotgun (WGS) entry which is preliminary data.</text>
</comment>
<dbReference type="Gene3D" id="3.20.20.150">
    <property type="entry name" value="Divalent-metal-dependent TIM barrel enzymes"/>
    <property type="match status" value="1"/>
</dbReference>
<evidence type="ECO:0000313" key="2">
    <source>
        <dbReference type="Proteomes" id="UP000026682"/>
    </source>
</evidence>
<gene>
    <name evidence="1" type="ORF">L497_2912</name>
</gene>
<sequence length="271" mass="30422">MRQALATPHVGLGYRREMSTWDMSAVQADFFEVVPENWLRRDRAPLHRLLASGRSIALHGVSLNLGGDSALDPGFLRAIHALMQELGSCHYSDHLAASGDAHQLYDLFPIPFTQAEVRRVADRIRHAQDILGQAMGVENSTWYTNVGEMCEAQFLAEVADRADCAIVLDLNNIDVNHKNHGGHDIEGYVSHIDLSRVSYLHVAGHEFDPRFGMYVDTHSRGVSASTAQWALRLHEHHGLPILLEWDNDIPGVQEINRELECLQRFMTTSEV</sequence>
<name>A0A158M0E8_9BORD</name>
<dbReference type="NCBIfam" id="NF003818">
    <property type="entry name" value="PRK05409.1"/>
    <property type="match status" value="1"/>
</dbReference>
<dbReference type="Proteomes" id="UP000026682">
    <property type="component" value="Unassembled WGS sequence"/>
</dbReference>
<dbReference type="PANTHER" id="PTHR42194">
    <property type="entry name" value="UPF0276 PROTEIN HI_1600"/>
    <property type="match status" value="1"/>
</dbReference>
<dbReference type="EMBL" id="JFZZ01000136">
    <property type="protein sequence ID" value="KAK87349.1"/>
    <property type="molecule type" value="Genomic_DNA"/>
</dbReference>
<dbReference type="Pfam" id="PF05114">
    <property type="entry name" value="MbnB_TglH_ChrH"/>
    <property type="match status" value="1"/>
</dbReference>
<dbReference type="InterPro" id="IPR007801">
    <property type="entry name" value="MbnB/TglH/ChrH"/>
</dbReference>
<reference evidence="1 2" key="1">
    <citation type="submission" date="2014-03" db="EMBL/GenBank/DDBJ databases">
        <title>Genome sequence of Bordetella holmseii.</title>
        <authorList>
            <person name="Harvill E."/>
            <person name="Goodfield L.L."/>
            <person name="Ivanov Y."/>
            <person name="Meyer J.A."/>
            <person name="Newth C."/>
            <person name="Cassiday P."/>
            <person name="Tondella M.L."/>
            <person name="Liao P."/>
            <person name="Zimmerman J."/>
            <person name="Meert K."/>
            <person name="Wessel D."/>
            <person name="Berger J."/>
            <person name="Dean J.M."/>
            <person name="Holubkov R."/>
            <person name="Burr J."/>
            <person name="Liu T."/>
            <person name="Brinkac L.M."/>
            <person name="Sanka R."/>
            <person name="Kim M."/>
            <person name="Losada L."/>
        </authorList>
    </citation>
    <scope>NUCLEOTIDE SEQUENCE [LARGE SCALE GENOMIC DNA]</scope>
    <source>
        <strain evidence="1 2">CDC-H585-BH</strain>
    </source>
</reference>
<protein>
    <submittedName>
        <fullName evidence="1">PF05114 family protein</fullName>
    </submittedName>
</protein>
<proteinExistence type="predicted"/>